<dbReference type="Proteomes" id="UP000000841">
    <property type="component" value="Chromosome"/>
</dbReference>
<evidence type="ECO:0000313" key="3">
    <source>
        <dbReference type="Proteomes" id="UP000000841"/>
    </source>
</evidence>
<gene>
    <name evidence="2" type="ordered locus">Svir_07940</name>
</gene>
<dbReference type="STRING" id="471857.Svir_07940"/>
<evidence type="ECO:0000313" key="2">
    <source>
        <dbReference type="EMBL" id="ACU95854.1"/>
    </source>
</evidence>
<accession>C7MWJ5</accession>
<feature type="compositionally biased region" description="Polar residues" evidence="1">
    <location>
        <begin position="64"/>
        <end position="79"/>
    </location>
</feature>
<dbReference type="AlphaFoldDB" id="C7MWJ5"/>
<protein>
    <submittedName>
        <fullName evidence="2">Uncharacterized protein</fullName>
    </submittedName>
</protein>
<proteinExistence type="predicted"/>
<keyword evidence="3" id="KW-1185">Reference proteome</keyword>
<feature type="compositionally biased region" description="Polar residues" evidence="1">
    <location>
        <begin position="1"/>
        <end position="11"/>
    </location>
</feature>
<sequence length="79" mass="8190">MNGFTATSSHTGDGRSFVADAQTQPGGSRLIACIPEASAVAPDERGNGYEHLLRTVAAGDGDRSLSTPLTRYHTEGSTP</sequence>
<feature type="region of interest" description="Disordered" evidence="1">
    <location>
        <begin position="58"/>
        <end position="79"/>
    </location>
</feature>
<organism evidence="2 3">
    <name type="scientific">Saccharomonospora viridis (strain ATCC 15386 / DSM 43017 / JCM 3036 / CCUG 5913 / NBRC 12207 / NCIMB 9602 / P101)</name>
    <name type="common">Thermoactinomyces viridis</name>
    <dbReference type="NCBI Taxonomy" id="471857"/>
    <lineage>
        <taxon>Bacteria</taxon>
        <taxon>Bacillati</taxon>
        <taxon>Actinomycetota</taxon>
        <taxon>Actinomycetes</taxon>
        <taxon>Pseudonocardiales</taxon>
        <taxon>Pseudonocardiaceae</taxon>
        <taxon>Saccharomonospora</taxon>
    </lineage>
</organism>
<name>C7MWJ5_SACVD</name>
<evidence type="ECO:0000256" key="1">
    <source>
        <dbReference type="SAM" id="MobiDB-lite"/>
    </source>
</evidence>
<dbReference type="HOGENOM" id="CLU_2603945_0_0_11"/>
<dbReference type="KEGG" id="svi:Svir_07940"/>
<reference evidence="2 3" key="1">
    <citation type="journal article" date="2009" name="Stand. Genomic Sci.">
        <title>Complete genome sequence of Saccharomonospora viridis type strain (P101).</title>
        <authorList>
            <person name="Pati A."/>
            <person name="Sikorski J."/>
            <person name="Nolan M."/>
            <person name="Lapidus A."/>
            <person name="Copeland A."/>
            <person name="Glavina Del Rio T."/>
            <person name="Lucas S."/>
            <person name="Chen F."/>
            <person name="Tice H."/>
            <person name="Pitluck S."/>
            <person name="Cheng J.F."/>
            <person name="Chertkov O."/>
            <person name="Brettin T."/>
            <person name="Han C."/>
            <person name="Detter J.C."/>
            <person name="Kuske C."/>
            <person name="Bruce D."/>
            <person name="Goodwin L."/>
            <person name="Chain P."/>
            <person name="D'haeseleer P."/>
            <person name="Chen A."/>
            <person name="Palaniappan K."/>
            <person name="Ivanova N."/>
            <person name="Mavromatis K."/>
            <person name="Mikhailova N."/>
            <person name="Rohde M."/>
            <person name="Tindall B.J."/>
            <person name="Goker M."/>
            <person name="Bristow J."/>
            <person name="Eisen J.A."/>
            <person name="Markowitz V."/>
            <person name="Hugenholtz P."/>
            <person name="Kyrpides N.C."/>
            <person name="Klenk H.P."/>
        </authorList>
    </citation>
    <scope>NUCLEOTIDE SEQUENCE [LARGE SCALE GENOMIC DNA]</scope>
    <source>
        <strain evidence="3">ATCC 15386 / DSM 43017 / JCM 3036 / NBRC 12207 / P101</strain>
    </source>
</reference>
<feature type="region of interest" description="Disordered" evidence="1">
    <location>
        <begin position="1"/>
        <end position="24"/>
    </location>
</feature>
<dbReference type="EMBL" id="CP001683">
    <property type="protein sequence ID" value="ACU95854.1"/>
    <property type="molecule type" value="Genomic_DNA"/>
</dbReference>